<protein>
    <submittedName>
        <fullName evidence="4">1-aminocyclopropane-1-carboxylate oxidase</fullName>
    </submittedName>
</protein>
<keyword evidence="5" id="KW-1185">Reference proteome</keyword>
<dbReference type="AlphaFoldDB" id="A0A9W9TRE6"/>
<sequence length="368" mass="41435">MVNKLEGDVLDDYPDLPPFPTDIPIAPLPRISLGKLLQNDEAATEQLYTICKDLGFFYLYLNDSDAGKSLLNETQSLFSIQDEVFDRSLEDWKPYDFKERGTYLGYKAKGAAIVDYQGNVDRNESFAISKDDLLGTGERLPAPPTVDNHRDLLASFARDSHSVTMLILRILNDKLKLPEGTLQSFHKLESPSGDAIRFNRVPAQPIDDRRTSMGGHSDFGSVTVLFNRLGGLQILPPGTPARDDSKWLWVRPLPNHCIINLGDALVKFTNGLLRSNIHRVMAPPGDQGDLTRYSVIYFSKPLHGTLMKRLDGSDVIPPLSAEQIEEDISSQEWGKRRLLGPRLDLHQLKDMDWQKIRGTEKLSQRLKV</sequence>
<name>A0A9W9TRE6_9EURO</name>
<keyword evidence="2" id="KW-0479">Metal-binding</keyword>
<evidence type="ECO:0000256" key="1">
    <source>
        <dbReference type="ARBA" id="ARBA00008056"/>
    </source>
</evidence>
<dbReference type="OrthoDB" id="288590at2759"/>
<dbReference type="InterPro" id="IPR044861">
    <property type="entry name" value="IPNS-like_FE2OG_OXY"/>
</dbReference>
<gene>
    <name evidence="4" type="ORF">N7468_002976</name>
</gene>
<dbReference type="PROSITE" id="PS51471">
    <property type="entry name" value="FE2OG_OXY"/>
    <property type="match status" value="1"/>
</dbReference>
<evidence type="ECO:0000313" key="5">
    <source>
        <dbReference type="Proteomes" id="UP001150941"/>
    </source>
</evidence>
<organism evidence="4 5">
    <name type="scientific">Penicillium chermesinum</name>
    <dbReference type="NCBI Taxonomy" id="63820"/>
    <lineage>
        <taxon>Eukaryota</taxon>
        <taxon>Fungi</taxon>
        <taxon>Dikarya</taxon>
        <taxon>Ascomycota</taxon>
        <taxon>Pezizomycotina</taxon>
        <taxon>Eurotiomycetes</taxon>
        <taxon>Eurotiomycetidae</taxon>
        <taxon>Eurotiales</taxon>
        <taxon>Aspergillaceae</taxon>
        <taxon>Penicillium</taxon>
    </lineage>
</organism>
<dbReference type="FunFam" id="2.60.120.330:FF:000045">
    <property type="entry name" value="Oxidoreductase, 2OG-Fe(II) oxygenase family, putative"/>
    <property type="match status" value="1"/>
</dbReference>
<dbReference type="InterPro" id="IPR050231">
    <property type="entry name" value="Iron_ascorbate_oxido_reductase"/>
</dbReference>
<dbReference type="EMBL" id="JAPQKS010000003">
    <property type="protein sequence ID" value="KAJ5238357.1"/>
    <property type="molecule type" value="Genomic_DNA"/>
</dbReference>
<keyword evidence="2" id="KW-0560">Oxidoreductase</keyword>
<dbReference type="Proteomes" id="UP001150941">
    <property type="component" value="Unassembled WGS sequence"/>
</dbReference>
<evidence type="ECO:0000259" key="3">
    <source>
        <dbReference type="PROSITE" id="PS51471"/>
    </source>
</evidence>
<dbReference type="PANTHER" id="PTHR47990">
    <property type="entry name" value="2-OXOGLUTARATE (2OG) AND FE(II)-DEPENDENT OXYGENASE SUPERFAMILY PROTEIN-RELATED"/>
    <property type="match status" value="1"/>
</dbReference>
<dbReference type="GO" id="GO:0016491">
    <property type="term" value="F:oxidoreductase activity"/>
    <property type="evidence" value="ECO:0007669"/>
    <property type="project" value="UniProtKB-KW"/>
</dbReference>
<dbReference type="RefSeq" id="XP_058331276.1">
    <property type="nucleotide sequence ID" value="XM_058472273.1"/>
</dbReference>
<feature type="domain" description="Fe2OG dioxygenase" evidence="3">
    <location>
        <begin position="187"/>
        <end position="301"/>
    </location>
</feature>
<dbReference type="GeneID" id="83199576"/>
<keyword evidence="2" id="KW-0408">Iron</keyword>
<accession>A0A9W9TRE6</accession>
<dbReference type="InterPro" id="IPR005123">
    <property type="entry name" value="Oxoglu/Fe-dep_dioxygenase_dom"/>
</dbReference>
<reference evidence="4" key="2">
    <citation type="journal article" date="2023" name="IMA Fungus">
        <title>Comparative genomic study of the Penicillium genus elucidates a diverse pangenome and 15 lateral gene transfer events.</title>
        <authorList>
            <person name="Petersen C."/>
            <person name="Sorensen T."/>
            <person name="Nielsen M.R."/>
            <person name="Sondergaard T.E."/>
            <person name="Sorensen J.L."/>
            <person name="Fitzpatrick D.A."/>
            <person name="Frisvad J.C."/>
            <person name="Nielsen K.L."/>
        </authorList>
    </citation>
    <scope>NUCLEOTIDE SEQUENCE</scope>
    <source>
        <strain evidence="4">IBT 19713</strain>
    </source>
</reference>
<reference evidence="4" key="1">
    <citation type="submission" date="2022-11" db="EMBL/GenBank/DDBJ databases">
        <authorList>
            <person name="Petersen C."/>
        </authorList>
    </citation>
    <scope>NUCLEOTIDE SEQUENCE</scope>
    <source>
        <strain evidence="4">IBT 19713</strain>
    </source>
</reference>
<dbReference type="Gene3D" id="2.60.120.330">
    <property type="entry name" value="B-lactam Antibiotic, Isopenicillin N Synthase, Chain"/>
    <property type="match status" value="1"/>
</dbReference>
<comment type="similarity">
    <text evidence="1 2">Belongs to the iron/ascorbate-dependent oxidoreductase family.</text>
</comment>
<evidence type="ECO:0000313" key="4">
    <source>
        <dbReference type="EMBL" id="KAJ5238357.1"/>
    </source>
</evidence>
<dbReference type="InterPro" id="IPR027443">
    <property type="entry name" value="IPNS-like_sf"/>
</dbReference>
<dbReference type="SUPFAM" id="SSF51197">
    <property type="entry name" value="Clavaminate synthase-like"/>
    <property type="match status" value="1"/>
</dbReference>
<evidence type="ECO:0000256" key="2">
    <source>
        <dbReference type="RuleBase" id="RU003682"/>
    </source>
</evidence>
<dbReference type="GO" id="GO:0046872">
    <property type="term" value="F:metal ion binding"/>
    <property type="evidence" value="ECO:0007669"/>
    <property type="project" value="UniProtKB-KW"/>
</dbReference>
<dbReference type="Pfam" id="PF03171">
    <property type="entry name" value="2OG-FeII_Oxy"/>
    <property type="match status" value="1"/>
</dbReference>
<proteinExistence type="inferred from homology"/>
<comment type="caution">
    <text evidence="4">The sequence shown here is derived from an EMBL/GenBank/DDBJ whole genome shotgun (WGS) entry which is preliminary data.</text>
</comment>